<dbReference type="InterPro" id="IPR053146">
    <property type="entry name" value="QDO-like"/>
</dbReference>
<dbReference type="PANTHER" id="PTHR36440">
    <property type="entry name" value="PUTATIVE (AFU_ORTHOLOGUE AFUA_8G07350)-RELATED"/>
    <property type="match status" value="1"/>
</dbReference>
<evidence type="ECO:0000256" key="1">
    <source>
        <dbReference type="SAM" id="SignalP"/>
    </source>
</evidence>
<evidence type="ECO:0000259" key="2">
    <source>
        <dbReference type="SMART" id="SM00835"/>
    </source>
</evidence>
<dbReference type="InterPro" id="IPR013096">
    <property type="entry name" value="Cupin_2"/>
</dbReference>
<dbReference type="SUPFAM" id="SSF51182">
    <property type="entry name" value="RmlC-like cupins"/>
    <property type="match status" value="1"/>
</dbReference>
<evidence type="ECO:0000313" key="3">
    <source>
        <dbReference type="EMBL" id="MFD1142929.1"/>
    </source>
</evidence>
<dbReference type="InterPro" id="IPR006045">
    <property type="entry name" value="Cupin_1"/>
</dbReference>
<proteinExistence type="predicted"/>
<dbReference type="EMBL" id="JBHTLP010000011">
    <property type="protein sequence ID" value="MFD1142929.1"/>
    <property type="molecule type" value="Genomic_DNA"/>
</dbReference>
<sequence>MKRTRFMAALLSMSTVPTLAVTHLKKTFQRSKGFKINAGEGRKHGHLRLKGVNSNVLDVKISGSDTDGDLAIFEQTSLSPGRGTPLHVHPAQDEIFYVLEGAYSFQVGDEKYRLNVGDSIFLPRKVPHAWTQVAQTGKMLVILQPAGKLEDFFVTMAAMDHDPTPAEVAKTFSDNEMQVVGPPLKID</sequence>
<organism evidence="3 4">
    <name type="scientific">Larkinella insperata</name>
    <dbReference type="NCBI Taxonomy" id="332158"/>
    <lineage>
        <taxon>Bacteria</taxon>
        <taxon>Pseudomonadati</taxon>
        <taxon>Bacteroidota</taxon>
        <taxon>Cytophagia</taxon>
        <taxon>Cytophagales</taxon>
        <taxon>Spirosomataceae</taxon>
        <taxon>Larkinella</taxon>
    </lineage>
</organism>
<accession>A0ABW3Q8G9</accession>
<dbReference type="RefSeq" id="WP_265990730.1">
    <property type="nucleotide sequence ID" value="NZ_CP110973.1"/>
</dbReference>
<dbReference type="Pfam" id="PF07883">
    <property type="entry name" value="Cupin_2"/>
    <property type="match status" value="1"/>
</dbReference>
<evidence type="ECO:0000313" key="4">
    <source>
        <dbReference type="Proteomes" id="UP001597116"/>
    </source>
</evidence>
<name>A0ABW3Q8G9_9BACT</name>
<dbReference type="InterPro" id="IPR011051">
    <property type="entry name" value="RmlC_Cupin_sf"/>
</dbReference>
<keyword evidence="4" id="KW-1185">Reference proteome</keyword>
<feature type="domain" description="Cupin type-1" evidence="2">
    <location>
        <begin position="36"/>
        <end position="160"/>
    </location>
</feature>
<feature type="chain" id="PRO_5045615168" evidence="1">
    <location>
        <begin position="21"/>
        <end position="187"/>
    </location>
</feature>
<gene>
    <name evidence="3" type="ORF">ACFQ4C_17520</name>
</gene>
<dbReference type="PANTHER" id="PTHR36440:SF1">
    <property type="entry name" value="PUTATIVE (AFU_ORTHOLOGUE AFUA_8G07350)-RELATED"/>
    <property type="match status" value="1"/>
</dbReference>
<dbReference type="SMART" id="SM00835">
    <property type="entry name" value="Cupin_1"/>
    <property type="match status" value="1"/>
</dbReference>
<dbReference type="InterPro" id="IPR014710">
    <property type="entry name" value="RmlC-like_jellyroll"/>
</dbReference>
<keyword evidence="1" id="KW-0732">Signal</keyword>
<comment type="caution">
    <text evidence="3">The sequence shown here is derived from an EMBL/GenBank/DDBJ whole genome shotgun (WGS) entry which is preliminary data.</text>
</comment>
<protein>
    <submittedName>
        <fullName evidence="3">Cupin domain-containing protein</fullName>
    </submittedName>
</protein>
<dbReference type="Gene3D" id="2.60.120.10">
    <property type="entry name" value="Jelly Rolls"/>
    <property type="match status" value="1"/>
</dbReference>
<dbReference type="Proteomes" id="UP001597116">
    <property type="component" value="Unassembled WGS sequence"/>
</dbReference>
<reference evidence="4" key="1">
    <citation type="journal article" date="2019" name="Int. J. Syst. Evol. Microbiol.">
        <title>The Global Catalogue of Microorganisms (GCM) 10K type strain sequencing project: providing services to taxonomists for standard genome sequencing and annotation.</title>
        <authorList>
            <consortium name="The Broad Institute Genomics Platform"/>
            <consortium name="The Broad Institute Genome Sequencing Center for Infectious Disease"/>
            <person name="Wu L."/>
            <person name="Ma J."/>
        </authorList>
    </citation>
    <scope>NUCLEOTIDE SEQUENCE [LARGE SCALE GENOMIC DNA]</scope>
    <source>
        <strain evidence="4">CCUG 55608</strain>
    </source>
</reference>
<feature type="signal peptide" evidence="1">
    <location>
        <begin position="1"/>
        <end position="20"/>
    </location>
</feature>